<dbReference type="EMBL" id="BK016080">
    <property type="protein sequence ID" value="DAF93150.1"/>
    <property type="molecule type" value="Genomic_DNA"/>
</dbReference>
<protein>
    <submittedName>
        <fullName evidence="1">Uncharacterized protein</fullName>
    </submittedName>
</protein>
<sequence length="38" mass="4544">MAEYFAKQIVSGKMEYSTVVEAYPEYKKEIDEFIKKYS</sequence>
<accession>A0A8S5UFI8</accession>
<proteinExistence type="predicted"/>
<reference evidence="1" key="1">
    <citation type="journal article" date="2021" name="Proc. Natl. Acad. Sci. U.S.A.">
        <title>A Catalog of Tens of Thousands of Viruses from Human Metagenomes Reveals Hidden Associations with Chronic Diseases.</title>
        <authorList>
            <person name="Tisza M.J."/>
            <person name="Buck C.B."/>
        </authorList>
    </citation>
    <scope>NUCLEOTIDE SEQUENCE</scope>
    <source>
        <strain evidence="1">CtcyQ27</strain>
    </source>
</reference>
<evidence type="ECO:0000313" key="1">
    <source>
        <dbReference type="EMBL" id="DAF93150.1"/>
    </source>
</evidence>
<organism evidence="1">
    <name type="scientific">Myoviridae sp. ctcyQ27</name>
    <dbReference type="NCBI Taxonomy" id="2825139"/>
    <lineage>
        <taxon>Viruses</taxon>
        <taxon>Duplodnaviria</taxon>
        <taxon>Heunggongvirae</taxon>
        <taxon>Uroviricota</taxon>
        <taxon>Caudoviricetes</taxon>
    </lineage>
</organism>
<name>A0A8S5UFI8_9CAUD</name>